<reference evidence="1" key="1">
    <citation type="submission" date="2021-11" db="EMBL/GenBank/DDBJ databases">
        <authorList>
            <person name="Bulgarelli D."/>
        </authorList>
    </citation>
    <scope>NUCLEOTIDE SEQUENCE</scope>
    <source>
        <strain evidence="1">Bi133</strain>
    </source>
</reference>
<dbReference type="AlphaFoldDB" id="A0A9W4KR53"/>
<dbReference type="RefSeq" id="WP_230301456.1">
    <property type="nucleotide sequence ID" value="NZ_CAKKMG010000014.1"/>
</dbReference>
<name>A0A9W4KR53_9BACI</name>
<organism evidence="1 2">
    <name type="scientific">Peribacillus simplex</name>
    <dbReference type="NCBI Taxonomy" id="1478"/>
    <lineage>
        <taxon>Bacteria</taxon>
        <taxon>Bacillati</taxon>
        <taxon>Bacillota</taxon>
        <taxon>Bacilli</taxon>
        <taxon>Bacillales</taxon>
        <taxon>Bacillaceae</taxon>
        <taxon>Peribacillus</taxon>
    </lineage>
</organism>
<evidence type="ECO:0000313" key="1">
    <source>
        <dbReference type="EMBL" id="CAH0187363.1"/>
    </source>
</evidence>
<accession>A0A9W4KR53</accession>
<comment type="caution">
    <text evidence="1">The sequence shown here is derived from an EMBL/GenBank/DDBJ whole genome shotgun (WGS) entry which is preliminary data.</text>
</comment>
<proteinExistence type="predicted"/>
<dbReference type="EMBL" id="CAKKMG010000014">
    <property type="protein sequence ID" value="CAH0187363.1"/>
    <property type="molecule type" value="Genomic_DNA"/>
</dbReference>
<dbReference type="Proteomes" id="UP000789326">
    <property type="component" value="Unassembled WGS sequence"/>
</dbReference>
<gene>
    <name evidence="1" type="ORF">SRABI133_01579</name>
</gene>
<sequence length="106" mass="12095">MNTMTIDQKLDLIRKALEHGADIHLSVHTVVGRENAEGIISEIVSGTELGYKLQENRNWFNQSDVLSDVAVTVYFKLNKEERIAKLQEELSGYMEEDVWIDESKLG</sequence>
<protein>
    <submittedName>
        <fullName evidence="1">Uncharacterized protein</fullName>
    </submittedName>
</protein>
<evidence type="ECO:0000313" key="2">
    <source>
        <dbReference type="Proteomes" id="UP000789326"/>
    </source>
</evidence>